<proteinExistence type="predicted"/>
<dbReference type="EMBL" id="JPPY01000046">
    <property type="protein sequence ID" value="KND38312.1"/>
    <property type="molecule type" value="Genomic_DNA"/>
</dbReference>
<evidence type="ECO:0000313" key="1">
    <source>
        <dbReference type="EMBL" id="KND38312.1"/>
    </source>
</evidence>
<dbReference type="AlphaFoldDB" id="A0A0L0KJ69"/>
<dbReference type="RefSeq" id="WP_050370040.1">
    <property type="nucleotide sequence ID" value="NZ_KQ257808.1"/>
</dbReference>
<evidence type="ECO:0000313" key="2">
    <source>
        <dbReference type="Proteomes" id="UP000037151"/>
    </source>
</evidence>
<accession>A0A0L0KJ69</accession>
<reference evidence="2" key="1">
    <citation type="submission" date="2014-07" db="EMBL/GenBank/DDBJ databases">
        <title>Genome sequencing of plant-pathogenic Streptomyces species.</title>
        <authorList>
            <person name="Harrison J."/>
            <person name="Sapp M."/>
            <person name="Thwaites R."/>
            <person name="Studholme D.J."/>
        </authorList>
    </citation>
    <scope>NUCLEOTIDE SEQUENCE [LARGE SCALE GENOMIC DNA]</scope>
    <source>
        <strain evidence="2">NCPPB 4445</strain>
    </source>
</reference>
<organism evidence="1 2">
    <name type="scientific">Streptomyces acidiscabies</name>
    <dbReference type="NCBI Taxonomy" id="42234"/>
    <lineage>
        <taxon>Bacteria</taxon>
        <taxon>Bacillati</taxon>
        <taxon>Actinomycetota</taxon>
        <taxon>Actinomycetes</taxon>
        <taxon>Kitasatosporales</taxon>
        <taxon>Streptomycetaceae</taxon>
        <taxon>Streptomyces</taxon>
    </lineage>
</organism>
<dbReference type="Proteomes" id="UP000037151">
    <property type="component" value="Unassembled WGS sequence"/>
</dbReference>
<gene>
    <name evidence="1" type="ORF">IQ63_08100</name>
</gene>
<comment type="caution">
    <text evidence="1">The sequence shown here is derived from an EMBL/GenBank/DDBJ whole genome shotgun (WGS) entry which is preliminary data.</text>
</comment>
<protein>
    <submittedName>
        <fullName evidence="1">Uncharacterized protein</fullName>
    </submittedName>
</protein>
<dbReference type="OrthoDB" id="4312808at2"/>
<name>A0A0L0KJ69_9ACTN</name>
<sequence>MSTITFTRQLVEHRYGRSVEELQRDTGRMSSHDPVLPIVLRRLGGLCETGDQTRAARRNLDTAWQRCRSGEPDLDDLILRWATEVVALERQEQSEAGALWDLLDVRLLLDQPTARTASAQRAPADPEVGDLMDAARQVAAGLQRLNRDALRQGLRARGIHLSNHRLGAVLHRLRTEPLVR</sequence>
<dbReference type="PATRIC" id="fig|42234.21.peg.1670"/>